<dbReference type="OrthoDB" id="2367232at2759"/>
<gene>
    <name evidence="1" type="ORF">RirG_077600</name>
</gene>
<evidence type="ECO:0000313" key="1">
    <source>
        <dbReference type="EMBL" id="EXX71541.1"/>
    </source>
</evidence>
<sequence>MVGKEIATQTMSILKKNKFTSPSEEIIATIEAIVLKINGEIVELHFHPDNVTDFTQHIDSIIRACDEILISRNSYRRLAKAVPNLIREHVIEKRRNEITKIMNSLIPIKPFNLQSVNLDDDNDNENQQDISGIELNDDDVGNGAYRSIISLLDIIVPILTTSTPPILKVGDKINIKLSGDGRNVGRKQKHVMLTMCILNEKEGVLNPAHQYSICLYIGKESYNSLSIVSAKFSQELEQLKINGYKDSNNTIWPIELFFSGDWKFVALVLGINAATSNYFCLYCNYHKDERYDMDKVWLNSKNTRGCKNTMLFQEIDQNNWITDELHLMLRISDVLFQCLFYELVKQKDFANNTQPLIIAEMKRLHIHFEFYSPTTKNGKWEWTSLMGPDKEKILKEFQIKHLFEGRKAARGQDIEYLWRKFYNLYKIMRQKSITDEKINQFEVDAKQWIRDFCRPTIGDLNSINQQEGMYLRTDVTPYMHVLAQHVPQFMRYLKQKGMVLRHFSTSSIEKKNHQQVRLFFGGTTMGGGKSKKPVIHDILYYENR</sequence>
<comment type="caution">
    <text evidence="1">The sequence shown here is derived from an EMBL/GenBank/DDBJ whole genome shotgun (WGS) entry which is preliminary data.</text>
</comment>
<protein>
    <submittedName>
        <fullName evidence="1">Uncharacterized protein</fullName>
    </submittedName>
</protein>
<dbReference type="AlphaFoldDB" id="A0A015LG38"/>
<accession>A0A015LG38</accession>
<evidence type="ECO:0000313" key="2">
    <source>
        <dbReference type="Proteomes" id="UP000022910"/>
    </source>
</evidence>
<dbReference type="PANTHER" id="PTHR31424:SF5">
    <property type="entry name" value="APPLE DOMAIN-CONTAINING PROTEIN"/>
    <property type="match status" value="1"/>
</dbReference>
<dbReference type="PANTHER" id="PTHR31424">
    <property type="entry name" value="PROTEIN CBG23806"/>
    <property type="match status" value="1"/>
</dbReference>
<proteinExistence type="predicted"/>
<dbReference type="EMBL" id="JEMT01016104">
    <property type="protein sequence ID" value="EXX71541.1"/>
    <property type="molecule type" value="Genomic_DNA"/>
</dbReference>
<keyword evidence="2" id="KW-1185">Reference proteome</keyword>
<dbReference type="HOGENOM" id="CLU_024816_1_1_1"/>
<reference evidence="1 2" key="1">
    <citation type="submission" date="2014-02" db="EMBL/GenBank/DDBJ databases">
        <title>Single nucleus genome sequencing reveals high similarity among nuclei of an endomycorrhizal fungus.</title>
        <authorList>
            <person name="Lin K."/>
            <person name="Geurts R."/>
            <person name="Zhang Z."/>
            <person name="Limpens E."/>
            <person name="Saunders D.G."/>
            <person name="Mu D."/>
            <person name="Pang E."/>
            <person name="Cao H."/>
            <person name="Cha H."/>
            <person name="Lin T."/>
            <person name="Zhou Q."/>
            <person name="Shang Y."/>
            <person name="Li Y."/>
            <person name="Ivanov S."/>
            <person name="Sharma T."/>
            <person name="Velzen R.V."/>
            <person name="Ruijter N.D."/>
            <person name="Aanen D.K."/>
            <person name="Win J."/>
            <person name="Kamoun S."/>
            <person name="Bisseling T."/>
            <person name="Huang S."/>
        </authorList>
    </citation>
    <scope>NUCLEOTIDE SEQUENCE [LARGE SCALE GENOMIC DNA]</scope>
    <source>
        <strain evidence="2">DAOM197198w</strain>
    </source>
</reference>
<name>A0A015LG38_RHIIW</name>
<organism evidence="1 2">
    <name type="scientific">Rhizophagus irregularis (strain DAOM 197198w)</name>
    <name type="common">Glomus intraradices</name>
    <dbReference type="NCBI Taxonomy" id="1432141"/>
    <lineage>
        <taxon>Eukaryota</taxon>
        <taxon>Fungi</taxon>
        <taxon>Fungi incertae sedis</taxon>
        <taxon>Mucoromycota</taxon>
        <taxon>Glomeromycotina</taxon>
        <taxon>Glomeromycetes</taxon>
        <taxon>Glomerales</taxon>
        <taxon>Glomeraceae</taxon>
        <taxon>Rhizophagus</taxon>
    </lineage>
</organism>
<dbReference type="Proteomes" id="UP000022910">
    <property type="component" value="Unassembled WGS sequence"/>
</dbReference>
<dbReference type="STRING" id="1432141.A0A015LG38"/>